<dbReference type="InterPro" id="IPR024193">
    <property type="entry name" value="Ku80"/>
</dbReference>
<evidence type="ECO:0000256" key="10">
    <source>
        <dbReference type="ARBA" id="ARBA00022806"/>
    </source>
</evidence>
<evidence type="ECO:0000313" key="23">
    <source>
        <dbReference type="Proteomes" id="UP000016931"/>
    </source>
</evidence>
<dbReference type="OrthoDB" id="30826at2759"/>
<evidence type="ECO:0000256" key="5">
    <source>
        <dbReference type="ARBA" id="ARBA00021792"/>
    </source>
</evidence>
<dbReference type="eggNOG" id="KOG2326">
    <property type="taxonomic scope" value="Eukaryota"/>
</dbReference>
<dbReference type="Pfam" id="PF08785">
    <property type="entry name" value="Ku_PK_bind"/>
    <property type="match status" value="1"/>
</dbReference>
<dbReference type="FunFam" id="1.10.1600.10:FF:000002">
    <property type="entry name" value="X-ray repair cross-complementing protein 5"/>
    <property type="match status" value="1"/>
</dbReference>
<dbReference type="GO" id="GO:0043564">
    <property type="term" value="C:Ku70:Ku80 complex"/>
    <property type="evidence" value="ECO:0007669"/>
    <property type="project" value="InterPro"/>
</dbReference>
<evidence type="ECO:0000256" key="17">
    <source>
        <dbReference type="ARBA" id="ARBA00024890"/>
    </source>
</evidence>
<dbReference type="EC" id="3.6.4.12" evidence="4 19"/>
<dbReference type="InterPro" id="IPR006164">
    <property type="entry name" value="DNA_bd_Ku70/Ku80"/>
</dbReference>
<keyword evidence="7 19" id="KW-0547">Nucleotide-binding</keyword>
<dbReference type="SUPFAM" id="SSF101420">
    <property type="entry name" value="C-terminal domain of Ku80"/>
    <property type="match status" value="1"/>
</dbReference>
<dbReference type="Gene3D" id="2.40.290.10">
    <property type="match status" value="1"/>
</dbReference>
<proteinExistence type="inferred from homology"/>
<dbReference type="HOGENOM" id="CLU_010975_1_1_1"/>
<accession>M3B8D9</accession>
<dbReference type="InterPro" id="IPR036465">
    <property type="entry name" value="vWFA_dom_sf"/>
</dbReference>
<dbReference type="RefSeq" id="XP_016764238.1">
    <property type="nucleotide sequence ID" value="XM_016904516.1"/>
</dbReference>
<dbReference type="Gene3D" id="1.10.1600.10">
    <property type="match status" value="1"/>
</dbReference>
<keyword evidence="16 19" id="KW-0539">Nucleus</keyword>
<evidence type="ECO:0000256" key="16">
    <source>
        <dbReference type="ARBA" id="ARBA00023242"/>
    </source>
</evidence>
<evidence type="ECO:0000256" key="11">
    <source>
        <dbReference type="ARBA" id="ARBA00022840"/>
    </source>
</evidence>
<evidence type="ECO:0000256" key="20">
    <source>
        <dbReference type="SAM" id="MobiDB-lite"/>
    </source>
</evidence>
<dbReference type="GO" id="GO:0016887">
    <property type="term" value="F:ATP hydrolysis activity"/>
    <property type="evidence" value="ECO:0007669"/>
    <property type="project" value="RHEA"/>
</dbReference>
<feature type="compositionally biased region" description="Low complexity" evidence="20">
    <location>
        <begin position="281"/>
        <end position="292"/>
    </location>
</feature>
<evidence type="ECO:0000256" key="12">
    <source>
        <dbReference type="ARBA" id="ARBA00022895"/>
    </source>
</evidence>
<comment type="similarity">
    <text evidence="3 19">Belongs to the ku80 family.</text>
</comment>
<evidence type="ECO:0000256" key="4">
    <source>
        <dbReference type="ARBA" id="ARBA00012551"/>
    </source>
</evidence>
<dbReference type="STRING" id="692275.M3B8D9"/>
<dbReference type="GO" id="GO:0000781">
    <property type="term" value="C:chromosome, telomeric region"/>
    <property type="evidence" value="ECO:0007669"/>
    <property type="project" value="UniProtKB-SubCell"/>
</dbReference>
<evidence type="ECO:0000256" key="9">
    <source>
        <dbReference type="ARBA" id="ARBA00022801"/>
    </source>
</evidence>
<dbReference type="GO" id="GO:0042162">
    <property type="term" value="F:telomeric DNA binding"/>
    <property type="evidence" value="ECO:0007669"/>
    <property type="project" value="InterPro"/>
</dbReference>
<dbReference type="InterPro" id="IPR014893">
    <property type="entry name" value="Ku_PK_bind"/>
</dbReference>
<feature type="compositionally biased region" description="Polar residues" evidence="20">
    <location>
        <begin position="271"/>
        <end position="280"/>
    </location>
</feature>
<keyword evidence="12" id="KW-0779">Telomere</keyword>
<keyword evidence="9 19" id="KW-0378">Hydrolase</keyword>
<evidence type="ECO:0000256" key="6">
    <source>
        <dbReference type="ARBA" id="ARBA00022454"/>
    </source>
</evidence>
<dbReference type="SMART" id="SM00559">
    <property type="entry name" value="Ku78"/>
    <property type="match status" value="1"/>
</dbReference>
<evidence type="ECO:0000259" key="21">
    <source>
        <dbReference type="SMART" id="SM00559"/>
    </source>
</evidence>
<comment type="catalytic activity">
    <reaction evidence="18 19">
        <text>ATP + H2O = ADP + phosphate + H(+)</text>
        <dbReference type="Rhea" id="RHEA:13065"/>
        <dbReference type="ChEBI" id="CHEBI:15377"/>
        <dbReference type="ChEBI" id="CHEBI:15378"/>
        <dbReference type="ChEBI" id="CHEBI:30616"/>
        <dbReference type="ChEBI" id="CHEBI:43474"/>
        <dbReference type="ChEBI" id="CHEBI:456216"/>
        <dbReference type="EC" id="3.6.4.12"/>
    </reaction>
</comment>
<evidence type="ECO:0000256" key="13">
    <source>
        <dbReference type="ARBA" id="ARBA00023125"/>
    </source>
</evidence>
<protein>
    <recommendedName>
        <fullName evidence="5 19">ATP-dependent DNA helicase II subunit 2</fullName>
        <ecNumber evidence="4 19">3.6.4.12</ecNumber>
    </recommendedName>
</protein>
<keyword evidence="10 19" id="KW-0347">Helicase</keyword>
<dbReference type="OMA" id="WAMQYVW"/>
<dbReference type="SUPFAM" id="SSF100939">
    <property type="entry name" value="SPOC domain-like"/>
    <property type="match status" value="1"/>
</dbReference>
<name>M3B8D9_SPHMS</name>
<dbReference type="GO" id="GO:0005524">
    <property type="term" value="F:ATP binding"/>
    <property type="evidence" value="ECO:0007669"/>
    <property type="project" value="UniProtKB-UniRule"/>
</dbReference>
<dbReference type="EMBL" id="KB456261">
    <property type="protein sequence ID" value="EMF16117.1"/>
    <property type="molecule type" value="Genomic_DNA"/>
</dbReference>
<dbReference type="Gene3D" id="1.25.40.240">
    <property type="entry name" value="Ku, C-terminal domain"/>
    <property type="match status" value="1"/>
</dbReference>
<reference evidence="22 23" key="1">
    <citation type="journal article" date="2012" name="PLoS Pathog.">
        <title>Diverse lifestyles and strategies of plant pathogenesis encoded in the genomes of eighteen Dothideomycetes fungi.</title>
        <authorList>
            <person name="Ohm R.A."/>
            <person name="Feau N."/>
            <person name="Henrissat B."/>
            <person name="Schoch C.L."/>
            <person name="Horwitz B.A."/>
            <person name="Barry K.W."/>
            <person name="Condon B.J."/>
            <person name="Copeland A.C."/>
            <person name="Dhillon B."/>
            <person name="Glaser F."/>
            <person name="Hesse C.N."/>
            <person name="Kosti I."/>
            <person name="LaButti K."/>
            <person name="Lindquist E.A."/>
            <person name="Lucas S."/>
            <person name="Salamov A.A."/>
            <person name="Bradshaw R.E."/>
            <person name="Ciuffetti L."/>
            <person name="Hamelin R.C."/>
            <person name="Kema G.H.J."/>
            <person name="Lawrence C."/>
            <person name="Scott J.A."/>
            <person name="Spatafora J.W."/>
            <person name="Turgeon B.G."/>
            <person name="de Wit P.J.G.M."/>
            <person name="Zhong S."/>
            <person name="Goodwin S.B."/>
            <person name="Grigoriev I.V."/>
        </authorList>
    </citation>
    <scope>NUCLEOTIDE SEQUENCE [LARGE SCALE GENOMIC DNA]</scope>
    <source>
        <strain evidence="22 23">SO2202</strain>
    </source>
</reference>
<dbReference type="GO" id="GO:0003678">
    <property type="term" value="F:DNA helicase activity"/>
    <property type="evidence" value="ECO:0007669"/>
    <property type="project" value="UniProtKB-EC"/>
</dbReference>
<evidence type="ECO:0000256" key="1">
    <source>
        <dbReference type="ARBA" id="ARBA00004123"/>
    </source>
</evidence>
<dbReference type="GO" id="GO:0006310">
    <property type="term" value="P:DNA recombination"/>
    <property type="evidence" value="ECO:0007669"/>
    <property type="project" value="UniProtKB-KW"/>
</dbReference>
<dbReference type="InterPro" id="IPR036494">
    <property type="entry name" value="Ku_C_sf"/>
</dbReference>
<evidence type="ECO:0000313" key="22">
    <source>
        <dbReference type="EMBL" id="EMF16117.1"/>
    </source>
</evidence>
<evidence type="ECO:0000256" key="15">
    <source>
        <dbReference type="ARBA" id="ARBA00023204"/>
    </source>
</evidence>
<dbReference type="InterPro" id="IPR016194">
    <property type="entry name" value="SPOC-like_C_dom_sf"/>
</dbReference>
<dbReference type="FunFam" id="3.40.50.410:FF:000073">
    <property type="entry name" value="ATP-dependent DNA helicase II subunit 2"/>
    <property type="match status" value="1"/>
</dbReference>
<dbReference type="InterPro" id="IPR005161">
    <property type="entry name" value="Ku_N"/>
</dbReference>
<evidence type="ECO:0000256" key="14">
    <source>
        <dbReference type="ARBA" id="ARBA00023172"/>
    </source>
</evidence>
<keyword evidence="14 19" id="KW-0233">DNA recombination</keyword>
<dbReference type="GeneID" id="27901653"/>
<dbReference type="Pfam" id="PF02735">
    <property type="entry name" value="Ku"/>
    <property type="match status" value="1"/>
</dbReference>
<keyword evidence="13 19" id="KW-0238">DNA-binding</keyword>
<evidence type="ECO:0000256" key="2">
    <source>
        <dbReference type="ARBA" id="ARBA00004574"/>
    </source>
</evidence>
<feature type="domain" description="Ku" evidence="21">
    <location>
        <begin position="314"/>
        <end position="451"/>
    </location>
</feature>
<evidence type="ECO:0000256" key="3">
    <source>
        <dbReference type="ARBA" id="ARBA00007726"/>
    </source>
</evidence>
<dbReference type="PANTHER" id="PTHR12604">
    <property type="entry name" value="KU AUTOANTIGEN DNA HELICASE"/>
    <property type="match status" value="1"/>
</dbReference>
<comment type="subcellular location">
    <subcellularLocation>
        <location evidence="2">Chromosome</location>
        <location evidence="2">Telomere</location>
    </subcellularLocation>
    <subcellularLocation>
        <location evidence="1 19">Nucleus</location>
    </subcellularLocation>
</comment>
<evidence type="ECO:0000256" key="8">
    <source>
        <dbReference type="ARBA" id="ARBA00022763"/>
    </source>
</evidence>
<dbReference type="Proteomes" id="UP000016931">
    <property type="component" value="Unassembled WGS sequence"/>
</dbReference>
<gene>
    <name evidence="22" type="ORF">SEPMUDRAFT_147774</name>
</gene>
<keyword evidence="23" id="KW-1185">Reference proteome</keyword>
<dbReference type="PIRSF" id="PIRSF016570">
    <property type="entry name" value="Ku80"/>
    <property type="match status" value="1"/>
</dbReference>
<dbReference type="GO" id="GO:0003690">
    <property type="term" value="F:double-stranded DNA binding"/>
    <property type="evidence" value="ECO:0007669"/>
    <property type="project" value="TreeGrafter"/>
</dbReference>
<dbReference type="AlphaFoldDB" id="M3B8D9"/>
<dbReference type="Pfam" id="PF03731">
    <property type="entry name" value="Ku_N"/>
    <property type="match status" value="1"/>
</dbReference>
<sequence>MASKEATVYIVDVGQTMGEKSRHDRTRSNLDWALDYFWDKLTTTIASGRKTAMAGVIGLRTDESNNEWADDDNYRNVSVLHDISQVLMPDVRRLRDKLHVSRTTKGDAIDALVIAVQKLHETCKKLQYVRTIILITDGRGRMEIDMLPEIKKKIVEDGIHLIVLGVDFDDPDYHHFKEEDKDPIKAENEVLLRTLCEDCNGTFGTMLQAHDELQMPRIKSVRPTAGYRGFLTLGNPELYDDAFTISVERYPKIMKATVPSSSAFVVRHGGASSQNFTQPQNDDSNNNNNNTNSLSAVRMARTYQVHDENAPGGKKDVGRDELAQGYEYGRTAVHISESDRNVTAFETLPGLDVVGFVHKDHYRQYLDLSRAYMTVSKKADEKASMALSSLIRALYELDSYAIARFVAKENSNPKLLLLVPNIEPDFECLYDVELPFAEDVRNYKFPPLDRVLTVSGKSLKVHRHLPNDDLMSAMSDYVDAMDLSHATTNDEGESIEYGALDDTYAPKLHRLQHVIRHRAIFPEADPPEARPIIHKYSHPPEDLAEKAKPALERVIKAGEVKKVPPKARGKRWNRKETSKPLSDLDVAALLAHDPARKGKRIDPKNAIPEFKQMVEAADGLEQIEDACKQLKFVIFDWIKHSVGGSAYGSAIEGVRVMRETCEEYEHPMPYHAFLTELKQKVLGGELGGDRKEMWYTVRVNKMRPILKTECAGSDYTEEMSKKLMSPHL</sequence>
<feature type="region of interest" description="Disordered" evidence="20">
    <location>
        <begin position="269"/>
        <end position="292"/>
    </location>
</feature>
<keyword evidence="8 19" id="KW-0227">DNA damage</keyword>
<evidence type="ECO:0000256" key="19">
    <source>
        <dbReference type="PIRNR" id="PIRNR016570"/>
    </source>
</evidence>
<evidence type="ECO:0000256" key="7">
    <source>
        <dbReference type="ARBA" id="ARBA00022741"/>
    </source>
</evidence>
<keyword evidence="6" id="KW-0158">Chromosome</keyword>
<evidence type="ECO:0000256" key="18">
    <source>
        <dbReference type="ARBA" id="ARBA00047995"/>
    </source>
</evidence>
<keyword evidence="11 19" id="KW-0067">ATP-binding</keyword>
<organism evidence="22 23">
    <name type="scientific">Sphaerulina musiva (strain SO2202)</name>
    <name type="common">Poplar stem canker fungus</name>
    <name type="synonym">Septoria musiva</name>
    <dbReference type="NCBI Taxonomy" id="692275"/>
    <lineage>
        <taxon>Eukaryota</taxon>
        <taxon>Fungi</taxon>
        <taxon>Dikarya</taxon>
        <taxon>Ascomycota</taxon>
        <taxon>Pezizomycotina</taxon>
        <taxon>Dothideomycetes</taxon>
        <taxon>Dothideomycetidae</taxon>
        <taxon>Mycosphaerellales</taxon>
        <taxon>Mycosphaerellaceae</taxon>
        <taxon>Sphaerulina</taxon>
    </lineage>
</organism>
<comment type="function">
    <text evidence="17">Single-stranded DNA-dependent ATP-dependent helicase. Involved in non-homologous end joining (NHEJ) DNA double strand break repair. DNA-binding is sequence-independent but has a high affinity to nicks in double-stranded DNA and to the ends of duplex DNA. Binds to naturally occurring chromosomal ends, and therefore provides chromosomal end protection. Required also for telomere recombination to repair telomeric ends in the absence of telomerase. KU70, of the KU70/KU80 heterodimer, binds to the stem loop of TLC1, the RNA component of telomerase. Involved in telomere maintenance. Interacts with telomeric repeats and subtelomeric sequences thereby controlling telomere length and protecting against subtelomeric rearrangement. Maintains telomeric chromatin, which is involved in silencing the expression of genes located at the telomere. Required for mating-type switching.</text>
</comment>
<dbReference type="SUPFAM" id="SSF53300">
    <property type="entry name" value="vWA-like"/>
    <property type="match status" value="1"/>
</dbReference>
<dbReference type="GO" id="GO:0000723">
    <property type="term" value="P:telomere maintenance"/>
    <property type="evidence" value="ECO:0007669"/>
    <property type="project" value="InterPro"/>
</dbReference>
<keyword evidence="15 19" id="KW-0234">DNA repair</keyword>
<dbReference type="GO" id="GO:0006303">
    <property type="term" value="P:double-strand break repair via nonhomologous end joining"/>
    <property type="evidence" value="ECO:0007669"/>
    <property type="project" value="InterPro"/>
</dbReference>
<dbReference type="Gene3D" id="3.40.50.410">
    <property type="entry name" value="von Willebrand factor, type A domain"/>
    <property type="match status" value="1"/>
</dbReference>
<dbReference type="CDD" id="cd00873">
    <property type="entry name" value="KU80"/>
    <property type="match status" value="1"/>
</dbReference>
<dbReference type="PANTHER" id="PTHR12604:SF4">
    <property type="entry name" value="X-RAY REPAIR CROSS-COMPLEMENTING PROTEIN 5"/>
    <property type="match status" value="1"/>
</dbReference>
<dbReference type="GO" id="GO:0003684">
    <property type="term" value="F:damaged DNA binding"/>
    <property type="evidence" value="ECO:0007669"/>
    <property type="project" value="InterPro"/>
</dbReference>